<sequence>MPACGRCTKAGKAANCLYIDDPIDTSIRPDDAAAAANAEFSRGPLAGHYTRPIQAQTEPLETLSRLEYQERRIKQLEAALNQSLGPPSVQHPRPSRLPLTPDSVAAVEPTGAPANITDRETMLLRGKSFKTQFNGMTHPGSLIGCIPELNNLTKETFEQFPALRKVRQDMKALEDRTGYADSKSRLPSTADMVATLPLRVETDQLVQLYLDNYDCIYHILHAPSFWQEYSEMWYGVQNARPHFVAVVLLLCATARCLMPSEPWLYTANSSTAREKALNAISICEQWLATQSQKQVTIRDFQIRFLLNLAKLVNAYKFKRTWTDAGTMIRFFMAAGLHRNPDFLRKHTSALDKEMRRRLWAAATEFELQASFDRGMVSSSWRQQSDCPPPSNIDDEDVDGSGGEPAASRPLSVFTNASYLAFASETFNLRYSLNTILNNIRQTISFDDAKRYTEGVEACLASIPDWIGASSEAPRALLEITLRQYLLVLHDRQFRQTTSPSERNFSKMLLIDNASKIMTAHKTLLNKGCRALQLLCHDHMRLALSVCHITTTTPDPQADRILTEVVEQNAAQVINDATELVSDKVVRYGREQRQLWIILAANSHMKNKKDPSHKPLHMQEAVDKIVRLVYKIMACQKDAPTANGASATNESAEMPNGFTEYLPRANANQEKVGNGEGVVGADDPSLGFDFDELAAWTFEDWSFNAGELLGFDGTV</sequence>
<comment type="caution">
    <text evidence="1">The sequence shown here is derived from an EMBL/GenBank/DDBJ whole genome shotgun (WGS) entry which is preliminary data.</text>
</comment>
<proteinExistence type="predicted"/>
<reference evidence="1" key="1">
    <citation type="submission" date="2023-07" db="EMBL/GenBank/DDBJ databases">
        <title>Black Yeasts Isolated from many extreme environments.</title>
        <authorList>
            <person name="Coleine C."/>
            <person name="Stajich J.E."/>
            <person name="Selbmann L."/>
        </authorList>
    </citation>
    <scope>NUCLEOTIDE SEQUENCE</scope>
    <source>
        <strain evidence="1">CCFEE 5714</strain>
    </source>
</reference>
<accession>A0ACC3NLV5</accession>
<evidence type="ECO:0000313" key="2">
    <source>
        <dbReference type="Proteomes" id="UP001281147"/>
    </source>
</evidence>
<organism evidence="1 2">
    <name type="scientific">Vermiconidia calcicola</name>
    <dbReference type="NCBI Taxonomy" id="1690605"/>
    <lineage>
        <taxon>Eukaryota</taxon>
        <taxon>Fungi</taxon>
        <taxon>Dikarya</taxon>
        <taxon>Ascomycota</taxon>
        <taxon>Pezizomycotina</taxon>
        <taxon>Dothideomycetes</taxon>
        <taxon>Dothideomycetidae</taxon>
        <taxon>Mycosphaerellales</taxon>
        <taxon>Extremaceae</taxon>
        <taxon>Vermiconidia</taxon>
    </lineage>
</organism>
<dbReference type="Proteomes" id="UP001281147">
    <property type="component" value="Unassembled WGS sequence"/>
</dbReference>
<protein>
    <submittedName>
        <fullName evidence="1">Uncharacterized protein</fullName>
    </submittedName>
</protein>
<evidence type="ECO:0000313" key="1">
    <source>
        <dbReference type="EMBL" id="KAK3717842.1"/>
    </source>
</evidence>
<name>A0ACC3NLV5_9PEZI</name>
<keyword evidence="2" id="KW-1185">Reference proteome</keyword>
<dbReference type="EMBL" id="JAUTXU010000035">
    <property type="protein sequence ID" value="KAK3717842.1"/>
    <property type="molecule type" value="Genomic_DNA"/>
</dbReference>
<gene>
    <name evidence="1" type="ORF">LTR37_005613</name>
</gene>